<dbReference type="PANTHER" id="PTHR46101:SF2">
    <property type="entry name" value="SERINE DECARBOXYLASE"/>
    <property type="match status" value="1"/>
</dbReference>
<protein>
    <submittedName>
        <fullName evidence="8">Pyridoxal-dependent decarboxylase</fullName>
    </submittedName>
</protein>
<sequence length="399" mass="43926">MCVKLTCDILDTRLSTPAVINATLDKLSNKFADRREKHLGYPYNLDFDAWPISQFCKFLINNLGDPYVGSHYATEVCGVEREVVDWFARVWECADPEEYWGAVGASGTEGNLWALYLARETLGNPVLIHSTEAHYSVPKAAKILRIEALTCEADHTGAICPDALREVVQANRHRCVILALTCGTTMKGAHDDIASCISVLDQVGIDPSRRFVHVDGALNAMVLPFVDGLPSGIRPSFRHGIDSMSTSGHKMIGTPMPCGVLVVRREHVRRVASTVSYLRSDDTTLMGSRNGHAVLAIWNRLTRLGIAGFRHFARTCIGRADGFAGALRSASVPVLLNPCSLTVVFPKPSERLVNEYQLACHGNYAHAIVMPNVKADLIDRFVGDYTAEWPCNSRQKVFS</sequence>
<dbReference type="PROSITE" id="PS00392">
    <property type="entry name" value="DDC_GAD_HDC_YDC"/>
    <property type="match status" value="1"/>
</dbReference>
<dbReference type="Pfam" id="PF00282">
    <property type="entry name" value="Pyridoxal_deC"/>
    <property type="match status" value="1"/>
</dbReference>
<evidence type="ECO:0000256" key="4">
    <source>
        <dbReference type="ARBA" id="ARBA00022898"/>
    </source>
</evidence>
<accession>A0A271LQ69</accession>
<dbReference type="GO" id="GO:0030170">
    <property type="term" value="F:pyridoxal phosphate binding"/>
    <property type="evidence" value="ECO:0007669"/>
    <property type="project" value="InterPro"/>
</dbReference>
<dbReference type="AlphaFoldDB" id="A0A271LQ69"/>
<keyword evidence="3" id="KW-0210">Decarboxylase</keyword>
<evidence type="ECO:0000256" key="6">
    <source>
        <dbReference type="PIRSR" id="PIRSR602129-50"/>
    </source>
</evidence>
<keyword evidence="9" id="KW-1185">Reference proteome</keyword>
<dbReference type="Gene3D" id="3.40.640.10">
    <property type="entry name" value="Type I PLP-dependent aspartate aminotransferase-like (Major domain)"/>
    <property type="match status" value="1"/>
</dbReference>
<evidence type="ECO:0000256" key="7">
    <source>
        <dbReference type="RuleBase" id="RU000382"/>
    </source>
</evidence>
<dbReference type="InterPro" id="IPR051151">
    <property type="entry name" value="Group_II_Decarboxylase"/>
</dbReference>
<comment type="similarity">
    <text evidence="2 7">Belongs to the group II decarboxylase family.</text>
</comment>
<dbReference type="InterPro" id="IPR015421">
    <property type="entry name" value="PyrdxlP-dep_Trfase_major"/>
</dbReference>
<dbReference type="GO" id="GO:0019752">
    <property type="term" value="P:carboxylic acid metabolic process"/>
    <property type="evidence" value="ECO:0007669"/>
    <property type="project" value="InterPro"/>
</dbReference>
<dbReference type="InterPro" id="IPR021115">
    <property type="entry name" value="Pyridoxal-P_BS"/>
</dbReference>
<dbReference type="EMBL" id="NPKJ01000037">
    <property type="protein sequence ID" value="PAQ09927.1"/>
    <property type="molecule type" value="Genomic_DNA"/>
</dbReference>
<evidence type="ECO:0000313" key="9">
    <source>
        <dbReference type="Proteomes" id="UP000216442"/>
    </source>
</evidence>
<dbReference type="InterPro" id="IPR002129">
    <property type="entry name" value="PyrdxlP-dep_de-COase"/>
</dbReference>
<feature type="modified residue" description="N6-(pyridoxal phosphate)lysine" evidence="6">
    <location>
        <position position="250"/>
    </location>
</feature>
<name>A0A271LQ69_9HYPH</name>
<evidence type="ECO:0000256" key="3">
    <source>
        <dbReference type="ARBA" id="ARBA00022793"/>
    </source>
</evidence>
<dbReference type="Proteomes" id="UP000216442">
    <property type="component" value="Unassembled WGS sequence"/>
</dbReference>
<evidence type="ECO:0000313" key="8">
    <source>
        <dbReference type="EMBL" id="PAQ09927.1"/>
    </source>
</evidence>
<organism evidence="8 9">
    <name type="scientific">Mesorhizobium temperatum</name>
    <dbReference type="NCBI Taxonomy" id="241416"/>
    <lineage>
        <taxon>Bacteria</taxon>
        <taxon>Pseudomonadati</taxon>
        <taxon>Pseudomonadota</taxon>
        <taxon>Alphaproteobacteria</taxon>
        <taxon>Hyphomicrobiales</taxon>
        <taxon>Phyllobacteriaceae</taxon>
        <taxon>Mesorhizobium</taxon>
    </lineage>
</organism>
<dbReference type="GO" id="GO:0016831">
    <property type="term" value="F:carboxy-lyase activity"/>
    <property type="evidence" value="ECO:0007669"/>
    <property type="project" value="UniProtKB-KW"/>
</dbReference>
<keyword evidence="5 7" id="KW-0456">Lyase</keyword>
<comment type="cofactor">
    <cofactor evidence="1 6 7">
        <name>pyridoxal 5'-phosphate</name>
        <dbReference type="ChEBI" id="CHEBI:597326"/>
    </cofactor>
</comment>
<dbReference type="InterPro" id="IPR015424">
    <property type="entry name" value="PyrdxlP-dep_Trfase"/>
</dbReference>
<dbReference type="OrthoDB" id="9803665at2"/>
<keyword evidence="4 6" id="KW-0663">Pyridoxal phosphate</keyword>
<evidence type="ECO:0000256" key="5">
    <source>
        <dbReference type="ARBA" id="ARBA00023239"/>
    </source>
</evidence>
<reference evidence="8 9" key="1">
    <citation type="submission" date="2017-08" db="EMBL/GenBank/DDBJ databases">
        <title>Mesorhizobium wenxinae sp. nov., a novel rhizobial species isolated from root nodules of chickpea (Cicer arietinum L.).</title>
        <authorList>
            <person name="Zhang J."/>
        </authorList>
    </citation>
    <scope>NUCLEOTIDE SEQUENCE [LARGE SCALE GENOMIC DNA]</scope>
    <source>
        <strain evidence="8 9">SDW018</strain>
    </source>
</reference>
<dbReference type="SUPFAM" id="SSF53383">
    <property type="entry name" value="PLP-dependent transferases"/>
    <property type="match status" value="1"/>
</dbReference>
<evidence type="ECO:0000256" key="1">
    <source>
        <dbReference type="ARBA" id="ARBA00001933"/>
    </source>
</evidence>
<comment type="caution">
    <text evidence="8">The sequence shown here is derived from an EMBL/GenBank/DDBJ whole genome shotgun (WGS) entry which is preliminary data.</text>
</comment>
<dbReference type="NCBIfam" id="NF002748">
    <property type="entry name" value="PRK02769.1"/>
    <property type="match status" value="1"/>
</dbReference>
<evidence type="ECO:0000256" key="2">
    <source>
        <dbReference type="ARBA" id="ARBA00009533"/>
    </source>
</evidence>
<dbReference type="PANTHER" id="PTHR46101">
    <property type="match status" value="1"/>
</dbReference>
<gene>
    <name evidence="8" type="ORF">CIT26_10100</name>
</gene>
<proteinExistence type="inferred from homology"/>